<keyword evidence="2" id="KW-0813">Transport</keyword>
<dbReference type="Pfam" id="PF00005">
    <property type="entry name" value="ABC_tran"/>
    <property type="match status" value="2"/>
</dbReference>
<dbReference type="PROSITE" id="PS50893">
    <property type="entry name" value="ABC_TRANSPORTER_2"/>
    <property type="match status" value="2"/>
</dbReference>
<dbReference type="Gene3D" id="3.40.50.300">
    <property type="entry name" value="P-loop containing nucleotide triphosphate hydrolases"/>
    <property type="match status" value="2"/>
</dbReference>
<evidence type="ECO:0000313" key="11">
    <source>
        <dbReference type="Proteomes" id="UP000312512"/>
    </source>
</evidence>
<dbReference type="SUPFAM" id="SSF52540">
    <property type="entry name" value="P-loop containing nucleoside triphosphate hydrolases"/>
    <property type="match status" value="2"/>
</dbReference>
<evidence type="ECO:0000256" key="1">
    <source>
        <dbReference type="ARBA" id="ARBA00004202"/>
    </source>
</evidence>
<keyword evidence="5" id="KW-0677">Repeat</keyword>
<keyword evidence="3" id="KW-1003">Cell membrane</keyword>
<comment type="subcellular location">
    <subcellularLocation>
        <location evidence="1">Cell membrane</location>
        <topology evidence="1">Peripheral membrane protein</topology>
    </subcellularLocation>
</comment>
<evidence type="ECO:0000256" key="3">
    <source>
        <dbReference type="ARBA" id="ARBA00022475"/>
    </source>
</evidence>
<dbReference type="SMART" id="SM00382">
    <property type="entry name" value="AAA"/>
    <property type="match status" value="2"/>
</dbReference>
<dbReference type="EMBL" id="VDLX02000004">
    <property type="protein sequence ID" value="KAB8195448.1"/>
    <property type="molecule type" value="Genomic_DNA"/>
</dbReference>
<dbReference type="GO" id="GO:0005886">
    <property type="term" value="C:plasma membrane"/>
    <property type="evidence" value="ECO:0007669"/>
    <property type="project" value="UniProtKB-SubCell"/>
</dbReference>
<dbReference type="InterPro" id="IPR027417">
    <property type="entry name" value="P-loop_NTPase"/>
</dbReference>
<accession>A0A5C4WQR5</accession>
<dbReference type="InterPro" id="IPR050107">
    <property type="entry name" value="ABC_carbohydrate_import_ATPase"/>
</dbReference>
<name>A0A5C4WQR5_9ACTN</name>
<evidence type="ECO:0000256" key="5">
    <source>
        <dbReference type="ARBA" id="ARBA00022737"/>
    </source>
</evidence>
<dbReference type="PANTHER" id="PTHR43790:SF3">
    <property type="entry name" value="D-ALLOSE IMPORT ATP-BINDING PROTEIN ALSA-RELATED"/>
    <property type="match status" value="1"/>
</dbReference>
<dbReference type="CDD" id="cd03216">
    <property type="entry name" value="ABC_Carb_Monos_I"/>
    <property type="match status" value="1"/>
</dbReference>
<dbReference type="InterPro" id="IPR003439">
    <property type="entry name" value="ABC_transporter-like_ATP-bd"/>
</dbReference>
<protein>
    <submittedName>
        <fullName evidence="10">ATP-binding cassette domain-containing protein</fullName>
    </submittedName>
</protein>
<keyword evidence="6" id="KW-0547">Nucleotide-binding</keyword>
<dbReference type="Proteomes" id="UP000312512">
    <property type="component" value="Unassembled WGS sequence"/>
</dbReference>
<dbReference type="PANTHER" id="PTHR43790">
    <property type="entry name" value="CARBOHYDRATE TRANSPORT ATP-BINDING PROTEIN MG119-RELATED"/>
    <property type="match status" value="1"/>
</dbReference>
<proteinExistence type="predicted"/>
<dbReference type="RefSeq" id="WP_139630887.1">
    <property type="nucleotide sequence ID" value="NZ_CP045572.1"/>
</dbReference>
<dbReference type="OrthoDB" id="4326612at2"/>
<evidence type="ECO:0000256" key="6">
    <source>
        <dbReference type="ARBA" id="ARBA00022741"/>
    </source>
</evidence>
<dbReference type="CDD" id="cd03215">
    <property type="entry name" value="ABC_Carb_Monos_II"/>
    <property type="match status" value="1"/>
</dbReference>
<dbReference type="PROSITE" id="PS00211">
    <property type="entry name" value="ABC_TRANSPORTER_1"/>
    <property type="match status" value="1"/>
</dbReference>
<accession>A0A5P9YXL2</accession>
<dbReference type="GO" id="GO:0016887">
    <property type="term" value="F:ATP hydrolysis activity"/>
    <property type="evidence" value="ECO:0007669"/>
    <property type="project" value="InterPro"/>
</dbReference>
<evidence type="ECO:0000256" key="4">
    <source>
        <dbReference type="ARBA" id="ARBA00022597"/>
    </source>
</evidence>
<dbReference type="AlphaFoldDB" id="A0A5C4WQR5"/>
<evidence type="ECO:0000256" key="8">
    <source>
        <dbReference type="ARBA" id="ARBA00022967"/>
    </source>
</evidence>
<evidence type="ECO:0000313" key="10">
    <source>
        <dbReference type="EMBL" id="KAB8195448.1"/>
    </source>
</evidence>
<reference evidence="10 11" key="1">
    <citation type="submission" date="2019-10" db="EMBL/GenBank/DDBJ databases">
        <title>Nonomuraea sp. nov., isolated from Phyllanthus amarus.</title>
        <authorList>
            <person name="Klykleung N."/>
            <person name="Tanasupawat S."/>
        </authorList>
    </citation>
    <scope>NUCLEOTIDE SEQUENCE [LARGE SCALE GENOMIC DNA]</scope>
    <source>
        <strain evidence="10 11">PA1-10</strain>
    </source>
</reference>
<dbReference type="InterPro" id="IPR003593">
    <property type="entry name" value="AAA+_ATPase"/>
</dbReference>
<keyword evidence="8" id="KW-1278">Translocase</keyword>
<evidence type="ECO:0000256" key="2">
    <source>
        <dbReference type="ARBA" id="ARBA00022448"/>
    </source>
</evidence>
<sequence length="505" mass="54001">MSSEAGTVLTMRAIGKSFPGVRALDGVSLTVAEGEVVALLGENGAGKSTLMNILAGVFKDYEGEIEVGGQVAHIHSPRDARRHGIAMIHQELNLVPELSIADNLFLGRERALLDRRGTEARTAELLRGLGLDLSPRTLVKQCKIAERQLIEVAKALSQNVRVLVMDEPTSALADAEVRRLYGVIRDLTGRGVAVIYISHRLEELEEIADRVVVLRDGRHIGERHRIDRDELIQMMVGRPLGEMFPRAAGGSTGEELLTVEGLSVPGEPGSGRTPLREVSLTVRAGEIVGVAGLMGAGRSELLESIFGVHRAAGGAMTLGGRPYRPKSPKAAIRRGVALVAEDRKAQSLVLGNTIGFNVGLPSLGRFLRLGVVAARRANAAVERQVRELRVKAPGIRFTVGNLSGGNQQKVVLAKWLLTAPSLILMDEPTRGIDVGAKAEIHALMSALAAEGKGVLVASSELPELLAMCDRVLVLCEGRVTAEFPRGRATQEAILEAAMARRQVTA</sequence>
<evidence type="ECO:0000256" key="9">
    <source>
        <dbReference type="ARBA" id="ARBA00023136"/>
    </source>
</evidence>
<keyword evidence="11" id="KW-1185">Reference proteome</keyword>
<keyword evidence="4" id="KW-0762">Sugar transport</keyword>
<comment type="caution">
    <text evidence="10">The sequence shown here is derived from an EMBL/GenBank/DDBJ whole genome shotgun (WGS) entry which is preliminary data.</text>
</comment>
<organism evidence="10 11">
    <name type="scientific">Nonomuraea phyllanthi</name>
    <dbReference type="NCBI Taxonomy" id="2219224"/>
    <lineage>
        <taxon>Bacteria</taxon>
        <taxon>Bacillati</taxon>
        <taxon>Actinomycetota</taxon>
        <taxon>Actinomycetes</taxon>
        <taxon>Streptosporangiales</taxon>
        <taxon>Streptosporangiaceae</taxon>
        <taxon>Nonomuraea</taxon>
    </lineage>
</organism>
<dbReference type="InterPro" id="IPR017871">
    <property type="entry name" value="ABC_transporter-like_CS"/>
</dbReference>
<gene>
    <name evidence="10" type="ORF">FH608_014035</name>
</gene>
<dbReference type="GO" id="GO:0005524">
    <property type="term" value="F:ATP binding"/>
    <property type="evidence" value="ECO:0007669"/>
    <property type="project" value="UniProtKB-KW"/>
</dbReference>
<keyword evidence="9" id="KW-0472">Membrane</keyword>
<dbReference type="FunFam" id="3.40.50.300:FF:000127">
    <property type="entry name" value="Ribose import ATP-binding protein RbsA"/>
    <property type="match status" value="1"/>
</dbReference>
<keyword evidence="7 10" id="KW-0067">ATP-binding</keyword>
<evidence type="ECO:0000256" key="7">
    <source>
        <dbReference type="ARBA" id="ARBA00022840"/>
    </source>
</evidence>